<evidence type="ECO:0000313" key="1">
    <source>
        <dbReference type="EMBL" id="EDN81394.1"/>
    </source>
</evidence>
<dbReference type="AlphaFoldDB" id="A7BDX0"/>
<dbReference type="HOGENOM" id="CLU_3303443_0_0_11"/>
<organism evidence="1 2">
    <name type="scientific">Schaalia dentiphila ATCC 17982</name>
    <dbReference type="NCBI Taxonomy" id="411466"/>
    <lineage>
        <taxon>Bacteria</taxon>
        <taxon>Bacillati</taxon>
        <taxon>Actinomycetota</taxon>
        <taxon>Actinomycetes</taxon>
        <taxon>Actinomycetales</taxon>
        <taxon>Actinomycetaceae</taxon>
        <taxon>Schaalia</taxon>
        <taxon>Schaalia dentiphila</taxon>
    </lineage>
</organism>
<dbReference type="Proteomes" id="UP000003553">
    <property type="component" value="Unassembled WGS sequence"/>
</dbReference>
<comment type="caution">
    <text evidence="1">The sequence shown here is derived from an EMBL/GenBank/DDBJ whole genome shotgun (WGS) entry which is preliminary data.</text>
</comment>
<proteinExistence type="predicted"/>
<accession>A7BDX0</accession>
<reference evidence="1" key="2">
    <citation type="submission" date="2015-05" db="EMBL/GenBank/DDBJ databases">
        <title>Draft genome sequence of Actinomyces odontolyticus (ATCC 17982).</title>
        <authorList>
            <person name="Sudarsanam P."/>
            <person name="Ley R."/>
            <person name="Guruge J."/>
            <person name="Turnbaugh P.J."/>
            <person name="Mahowald M."/>
            <person name="Liep D."/>
            <person name="Gordon J."/>
        </authorList>
    </citation>
    <scope>NUCLEOTIDE SEQUENCE</scope>
    <source>
        <strain evidence="1">ATCC 17982</strain>
    </source>
</reference>
<gene>
    <name evidence="1" type="ORF">ACTODO_01867</name>
</gene>
<sequence length="39" mass="4353">MTEQALHLIQPIDSIKACPINERIVLMIRIELPIAKIAG</sequence>
<protein>
    <submittedName>
        <fullName evidence="1">Uncharacterized protein</fullName>
    </submittedName>
</protein>
<reference evidence="1" key="1">
    <citation type="submission" date="2007-04" db="EMBL/GenBank/DDBJ databases">
        <authorList>
            <person name="Fulton L."/>
            <person name="Clifton S."/>
            <person name="Fulton B."/>
            <person name="Xu J."/>
            <person name="Minx P."/>
            <person name="Pepin K.H."/>
            <person name="Johnson M."/>
            <person name="Thiruvilangam P."/>
            <person name="Bhonagiri V."/>
            <person name="Nash W.E."/>
            <person name="Mardis E.R."/>
            <person name="Wilson R.K."/>
        </authorList>
    </citation>
    <scope>NUCLEOTIDE SEQUENCE [LARGE SCALE GENOMIC DNA]</scope>
    <source>
        <strain evidence="1">ATCC 17982</strain>
    </source>
</reference>
<evidence type="ECO:0000313" key="2">
    <source>
        <dbReference type="Proteomes" id="UP000003553"/>
    </source>
</evidence>
<dbReference type="EMBL" id="AAYI02000004">
    <property type="protein sequence ID" value="EDN81394.1"/>
    <property type="molecule type" value="Genomic_DNA"/>
</dbReference>
<keyword evidence="2" id="KW-1185">Reference proteome</keyword>
<name>A7BDX0_9ACTO</name>